<dbReference type="Pfam" id="PF00169">
    <property type="entry name" value="PH"/>
    <property type="match status" value="2"/>
</dbReference>
<feature type="compositionally biased region" description="Low complexity" evidence="10">
    <location>
        <begin position="437"/>
        <end position="449"/>
    </location>
</feature>
<feature type="domain" description="PH" evidence="11">
    <location>
        <begin position="809"/>
        <end position="906"/>
    </location>
</feature>
<evidence type="ECO:0000256" key="4">
    <source>
        <dbReference type="ARBA" id="ARBA00022723"/>
    </source>
</evidence>
<dbReference type="OrthoDB" id="245697at2759"/>
<dbReference type="Proteomes" id="UP000494165">
    <property type="component" value="Unassembled WGS sequence"/>
</dbReference>
<keyword evidence="9" id="KW-0175">Coiled coil</keyword>
<evidence type="ECO:0008006" key="16">
    <source>
        <dbReference type="Google" id="ProtNLM"/>
    </source>
</evidence>
<feature type="compositionally biased region" description="Acidic residues" evidence="10">
    <location>
        <begin position="537"/>
        <end position="549"/>
    </location>
</feature>
<feature type="region of interest" description="Disordered" evidence="10">
    <location>
        <begin position="403"/>
        <end position="475"/>
    </location>
</feature>
<dbReference type="Pfam" id="PF01363">
    <property type="entry name" value="FYVE"/>
    <property type="match status" value="1"/>
</dbReference>
<dbReference type="InterPro" id="IPR051092">
    <property type="entry name" value="FYVE_RhoGEF_PH"/>
</dbReference>
<dbReference type="SMART" id="SM00233">
    <property type="entry name" value="PH"/>
    <property type="match status" value="2"/>
</dbReference>
<dbReference type="EMBL" id="CADEPI010000190">
    <property type="protein sequence ID" value="CAB3379633.1"/>
    <property type="molecule type" value="Genomic_DNA"/>
</dbReference>
<dbReference type="GO" id="GO:0005737">
    <property type="term" value="C:cytoplasm"/>
    <property type="evidence" value="ECO:0007669"/>
    <property type="project" value="TreeGrafter"/>
</dbReference>
<keyword evidence="15" id="KW-1185">Reference proteome</keyword>
<organism evidence="14 15">
    <name type="scientific">Cloeon dipterum</name>
    <dbReference type="NCBI Taxonomy" id="197152"/>
    <lineage>
        <taxon>Eukaryota</taxon>
        <taxon>Metazoa</taxon>
        <taxon>Ecdysozoa</taxon>
        <taxon>Arthropoda</taxon>
        <taxon>Hexapoda</taxon>
        <taxon>Insecta</taxon>
        <taxon>Pterygota</taxon>
        <taxon>Palaeoptera</taxon>
        <taxon>Ephemeroptera</taxon>
        <taxon>Pisciforma</taxon>
        <taxon>Baetidae</taxon>
        <taxon>Cloeon</taxon>
    </lineage>
</organism>
<evidence type="ECO:0000256" key="1">
    <source>
        <dbReference type="ARBA" id="ARBA00004245"/>
    </source>
</evidence>
<evidence type="ECO:0000259" key="12">
    <source>
        <dbReference type="PROSITE" id="PS50010"/>
    </source>
</evidence>
<dbReference type="InterPro" id="IPR011011">
    <property type="entry name" value="Znf_FYVE_PHD"/>
</dbReference>
<keyword evidence="4" id="KW-0479">Metal-binding</keyword>
<feature type="region of interest" description="Disordered" evidence="10">
    <location>
        <begin position="1"/>
        <end position="151"/>
    </location>
</feature>
<evidence type="ECO:0000313" key="14">
    <source>
        <dbReference type="EMBL" id="CAB3379633.1"/>
    </source>
</evidence>
<dbReference type="InterPro" id="IPR000306">
    <property type="entry name" value="Znf_FYVE"/>
</dbReference>
<feature type="region of interest" description="Disordered" evidence="10">
    <location>
        <begin position="166"/>
        <end position="188"/>
    </location>
</feature>
<dbReference type="SUPFAM" id="SSF48065">
    <property type="entry name" value="DBL homology domain (DH-domain)"/>
    <property type="match status" value="1"/>
</dbReference>
<dbReference type="PANTHER" id="PTHR12673">
    <property type="entry name" value="FACIOGENITAL DYSPLASIA PROTEIN"/>
    <property type="match status" value="1"/>
</dbReference>
<evidence type="ECO:0000313" key="15">
    <source>
        <dbReference type="Proteomes" id="UP000494165"/>
    </source>
</evidence>
<dbReference type="Gene3D" id="2.30.29.30">
    <property type="entry name" value="Pleckstrin-homology domain (PH domain)/Phosphotyrosine-binding domain (PTB)"/>
    <property type="match status" value="2"/>
</dbReference>
<name>A0A8S1DI31_9INSE</name>
<keyword evidence="2" id="KW-0963">Cytoplasm</keyword>
<sequence>MATKAQGSKICLQKPSIPPKPSPELLKQSPVRRSLRSSAAPCLAKNAPISPISDRRAPPPQPPATAPGKPSLPTRTVPPKPQLLPKPQLGATLASPKKQAPVARLDEFNDNPIRPPRGPKGLKQPGSPQLVRPKPFLTPPSATTKAKSASLGRDVDQSAWFVWQGTPIRPPRRKGAHNGSRTPISPQQLGRSVSLFNSIEDAERNIPIYATVNYSLKKNRRAQQQTKSADFLDVNTPKNFSLFANNSEELLDKSEDTTTTSQRVEIVVRVKGESVSEEDKICREIENSLELMNQDLQELRNRNINKEEQRVDNVISQSQETNLISQSDNGCMGNFECGSLVDLCAKKGEKVDVSLETGVKRCDELKAESNEDDNSSKLEFFSANTSHHSSLNDIMPDILDEDGKQRSKCEDDESFGSAENVLPSDSNYVSMSDHRGSPNLKQKSLSKSLLARKKRHKVKKEPDGELSTGVLGDLDSDTARSVDEINVQPEEGRERKNSIFSLIRGKQGRKSKDKKEMSKFYTKKEKGPPSIVVNSDFETEPEEDEEEENLSVNSNYSKLSIEPTVSTNSINSVNSETDTNSDLSEEQKRALKAFKTAEELMTSERTYVDSLKLLCVDFRSYVKIQSGKDTKTPIIQESDLNKILNHLPQLLVLNEDLLRDLENRIVSWNESEKISDIIVKKGPFLKLYTSYMQDFEVQVNFLDECCHKNTAFARVVHDFEALPRCNKLRLTHYMLTPVQRFTKYRLLLQQYLQYLEQSSPDYLDTQAALQIVCEVAEHANKSMREGDALSKMLKLQSLLGCELIKPGRVLIKQGELQKICRKGIQPRYFVLFSDCLMYTSYHGSGLLNGLKMNLEIPLQTVQVKVSSTEDYKNEFSIISIKRSFTLVASSAKERDEWVAVVQAAVKDKVSKQQSFQQARLIAEGLNRPMTTLGHTAPLWIPDDRVTTCQNCAVREFSLTHRRHHCRACGYVVCGECSTNKALLRYIQYQAARVCDKCYDILQKEFDDPLFSLPADLSNEAINEIMENAKIHYKKTLPSSKKGKAQAVPQRLLEVTAMETECTMKGWLQRLVNRSWKKMWFVLKEQVLYAYKASEDVVAIETTPVLGFIIERPDHMLEGVHPDLVFTLSHQTASHLPHQAQSSVPKMVFHAELKDCADRWVEAFKMATVLN</sequence>
<evidence type="ECO:0000256" key="2">
    <source>
        <dbReference type="ARBA" id="ARBA00022490"/>
    </source>
</evidence>
<dbReference type="SUPFAM" id="SSF50729">
    <property type="entry name" value="PH domain-like"/>
    <property type="match status" value="2"/>
</dbReference>
<dbReference type="InterPro" id="IPR013083">
    <property type="entry name" value="Znf_RING/FYVE/PHD"/>
</dbReference>
<dbReference type="InterPro" id="IPR035899">
    <property type="entry name" value="DBL_dom_sf"/>
</dbReference>
<reference evidence="14 15" key="1">
    <citation type="submission" date="2020-04" db="EMBL/GenBank/DDBJ databases">
        <authorList>
            <person name="Alioto T."/>
            <person name="Alioto T."/>
            <person name="Gomez Garrido J."/>
        </authorList>
    </citation>
    <scope>NUCLEOTIDE SEQUENCE [LARGE SCALE GENOMIC DNA]</scope>
</reference>
<accession>A0A8S1DI31</accession>
<keyword evidence="6" id="KW-0862">Zinc</keyword>
<dbReference type="SMART" id="SM00064">
    <property type="entry name" value="FYVE"/>
    <property type="match status" value="1"/>
</dbReference>
<keyword evidence="7" id="KW-0206">Cytoskeleton</keyword>
<feature type="domain" description="FYVE-type" evidence="13">
    <location>
        <begin position="942"/>
        <end position="1002"/>
    </location>
</feature>
<evidence type="ECO:0000259" key="13">
    <source>
        <dbReference type="PROSITE" id="PS50178"/>
    </source>
</evidence>
<dbReference type="GO" id="GO:0008270">
    <property type="term" value="F:zinc ion binding"/>
    <property type="evidence" value="ECO:0007669"/>
    <property type="project" value="UniProtKB-KW"/>
</dbReference>
<feature type="compositionally biased region" description="Basic residues" evidence="10">
    <location>
        <begin position="450"/>
        <end position="459"/>
    </location>
</feature>
<gene>
    <name evidence="14" type="ORF">CLODIP_2_CD16126</name>
</gene>
<dbReference type="PROSITE" id="PS50003">
    <property type="entry name" value="PH_DOMAIN"/>
    <property type="match status" value="2"/>
</dbReference>
<dbReference type="GO" id="GO:0005085">
    <property type="term" value="F:guanyl-nucleotide exchange factor activity"/>
    <property type="evidence" value="ECO:0007669"/>
    <property type="project" value="UniProtKB-KW"/>
</dbReference>
<dbReference type="CDD" id="cd00160">
    <property type="entry name" value="RhoGEF"/>
    <property type="match status" value="1"/>
</dbReference>
<dbReference type="PANTHER" id="PTHR12673:SF267">
    <property type="entry name" value="PROTEIN CBG10230"/>
    <property type="match status" value="1"/>
</dbReference>
<dbReference type="InterPro" id="IPR001849">
    <property type="entry name" value="PH_domain"/>
</dbReference>
<dbReference type="AlphaFoldDB" id="A0A8S1DI31"/>
<evidence type="ECO:0000256" key="6">
    <source>
        <dbReference type="ARBA" id="ARBA00022833"/>
    </source>
</evidence>
<feature type="compositionally biased region" description="Basic and acidic residues" evidence="10">
    <location>
        <begin position="513"/>
        <end position="527"/>
    </location>
</feature>
<evidence type="ECO:0000256" key="9">
    <source>
        <dbReference type="SAM" id="Coils"/>
    </source>
</evidence>
<dbReference type="SUPFAM" id="SSF57903">
    <property type="entry name" value="FYVE/PHD zinc finger"/>
    <property type="match status" value="1"/>
</dbReference>
<keyword evidence="3" id="KW-0344">Guanine-nucleotide releasing factor</keyword>
<dbReference type="SMART" id="SM00325">
    <property type="entry name" value="RhoGEF"/>
    <property type="match status" value="1"/>
</dbReference>
<feature type="coiled-coil region" evidence="9">
    <location>
        <begin position="282"/>
        <end position="309"/>
    </location>
</feature>
<dbReference type="Pfam" id="PF00621">
    <property type="entry name" value="RhoGEF"/>
    <property type="match status" value="1"/>
</dbReference>
<dbReference type="InterPro" id="IPR017455">
    <property type="entry name" value="Znf_FYVE-rel"/>
</dbReference>
<evidence type="ECO:0000256" key="5">
    <source>
        <dbReference type="ARBA" id="ARBA00022771"/>
    </source>
</evidence>
<protein>
    <recommendedName>
        <fullName evidence="16">FYVE, RhoGEF and PH domain-containing protein 6</fullName>
    </recommendedName>
</protein>
<comment type="caution">
    <text evidence="14">The sequence shown here is derived from an EMBL/GenBank/DDBJ whole genome shotgun (WGS) entry which is preliminary data.</text>
</comment>
<evidence type="ECO:0000256" key="8">
    <source>
        <dbReference type="PROSITE-ProRule" id="PRU00091"/>
    </source>
</evidence>
<evidence type="ECO:0000256" key="3">
    <source>
        <dbReference type="ARBA" id="ARBA00022658"/>
    </source>
</evidence>
<feature type="domain" description="PH" evidence="11">
    <location>
        <begin position="1060"/>
        <end position="1168"/>
    </location>
</feature>
<feature type="region of interest" description="Disordered" evidence="10">
    <location>
        <begin position="504"/>
        <end position="556"/>
    </location>
</feature>
<dbReference type="InterPro" id="IPR011993">
    <property type="entry name" value="PH-like_dom_sf"/>
</dbReference>
<feature type="domain" description="DH" evidence="12">
    <location>
        <begin position="592"/>
        <end position="782"/>
    </location>
</feature>
<dbReference type="PROSITE" id="PS50010">
    <property type="entry name" value="DH_2"/>
    <property type="match status" value="1"/>
</dbReference>
<dbReference type="InterPro" id="IPR000219">
    <property type="entry name" value="DH_dom"/>
</dbReference>
<dbReference type="PROSITE" id="PS50178">
    <property type="entry name" value="ZF_FYVE"/>
    <property type="match status" value="1"/>
</dbReference>
<comment type="subcellular location">
    <subcellularLocation>
        <location evidence="1">Cytoplasm</location>
        <location evidence="1">Cytoskeleton</location>
    </subcellularLocation>
</comment>
<evidence type="ECO:0000256" key="7">
    <source>
        <dbReference type="ARBA" id="ARBA00023212"/>
    </source>
</evidence>
<feature type="compositionally biased region" description="Polar residues" evidence="10">
    <location>
        <begin position="179"/>
        <end position="188"/>
    </location>
</feature>
<dbReference type="GO" id="GO:0005856">
    <property type="term" value="C:cytoskeleton"/>
    <property type="evidence" value="ECO:0007669"/>
    <property type="project" value="UniProtKB-SubCell"/>
</dbReference>
<keyword evidence="5 8" id="KW-0863">Zinc-finger</keyword>
<evidence type="ECO:0000256" key="10">
    <source>
        <dbReference type="SAM" id="MobiDB-lite"/>
    </source>
</evidence>
<evidence type="ECO:0000259" key="11">
    <source>
        <dbReference type="PROSITE" id="PS50003"/>
    </source>
</evidence>
<proteinExistence type="predicted"/>
<dbReference type="Gene3D" id="1.20.900.10">
    <property type="entry name" value="Dbl homology (DH) domain"/>
    <property type="match status" value="1"/>
</dbReference>
<dbReference type="Gene3D" id="3.30.40.10">
    <property type="entry name" value="Zinc/RING finger domain, C3HC4 (zinc finger)"/>
    <property type="match status" value="1"/>
</dbReference>